<evidence type="ECO:0000313" key="1">
    <source>
        <dbReference type="EMBL" id="KAA6133179.1"/>
    </source>
</evidence>
<dbReference type="RefSeq" id="WP_150082024.1">
    <property type="nucleotide sequence ID" value="NZ_VWRN01000006.1"/>
</dbReference>
<dbReference type="EMBL" id="VWRN01000006">
    <property type="protein sequence ID" value="KAA6133179.1"/>
    <property type="molecule type" value="Genomic_DNA"/>
</dbReference>
<reference evidence="1 2" key="1">
    <citation type="submission" date="2019-09" db="EMBL/GenBank/DDBJ databases">
        <title>Isolation of a novel species in the genus Cupriavidus from patients with sepsis using whole genome sequencing.</title>
        <authorList>
            <person name="Kweon O.J."/>
            <person name="Lee M.-K."/>
        </authorList>
    </citation>
    <scope>NUCLEOTIDE SEQUENCE [LARGE SCALE GENOMIC DNA]</scope>
    <source>
        <strain evidence="1 2">MKL-01</strain>
    </source>
</reference>
<comment type="caution">
    <text evidence="1">The sequence shown here is derived from an EMBL/GenBank/DDBJ whole genome shotgun (WGS) entry which is preliminary data.</text>
</comment>
<evidence type="ECO:0000313" key="2">
    <source>
        <dbReference type="Proteomes" id="UP000324324"/>
    </source>
</evidence>
<gene>
    <name evidence="1" type="ORF">F1599_01820</name>
</gene>
<organism evidence="1 2">
    <name type="scientific">Cupriavidus cauae</name>
    <dbReference type="NCBI Taxonomy" id="2608999"/>
    <lineage>
        <taxon>Bacteria</taxon>
        <taxon>Pseudomonadati</taxon>
        <taxon>Pseudomonadota</taxon>
        <taxon>Betaproteobacteria</taxon>
        <taxon>Burkholderiales</taxon>
        <taxon>Burkholderiaceae</taxon>
        <taxon>Cupriavidus</taxon>
    </lineage>
</organism>
<name>A0A5M8BCP0_9BURK</name>
<sequence length="83" mass="8985">MDLATGPPGPNPQPNPLPMFARRFVSFAQARRLARLAGARVARQIANAARMRAPRMAAGLAAVPSRRITRRISTPLDPARFPA</sequence>
<dbReference type="Proteomes" id="UP000324324">
    <property type="component" value="Unassembled WGS sequence"/>
</dbReference>
<protein>
    <submittedName>
        <fullName evidence="1">Uncharacterized protein</fullName>
    </submittedName>
</protein>
<proteinExistence type="predicted"/>
<accession>A0A5M8BCP0</accession>
<keyword evidence="2" id="KW-1185">Reference proteome</keyword>
<dbReference type="AlphaFoldDB" id="A0A5M8BCP0"/>